<feature type="domain" description="Putative conjugal transfer nickase/helicase TraI C-terminal" evidence="3">
    <location>
        <begin position="393"/>
        <end position="509"/>
    </location>
</feature>
<sequence length="513" mass="55953">MCGLKWLTGLGLAVRTTEHTVRPSVQLVQAGGFRNVRSGQLLLETAERQKFVRMLRENCPLSQSAFDEFWLKPLEQMAARVQEVPAAWAGPFSTPGGFTDLSLSVAASAVRLVRGMMLPPGATPEEQAEQGPAWICVVFWAGLFHHLDWLSQIEGSLENGKAWCPGMEIPGANWRVRPRQGITGSMNGMFIASKLIPDAAAIWLQRWPAISGALFLYLSGQKAQSGILNSIISDALASVSFKLGTVSGTASPPKSDNVITTGAKEEGESGTNNIPNLIDDDMHQTSSHKNMSPVPVPINIASIGYDANQTGDYVAKDVTGQVTLFSAFDNHDTQASDDRTGDETVTDESVSTAEFLSVLDQMSGSGAPDVEAKVETTSSEEPSRVGMESGTPGDKFLDWLKSSILDGTVSVNEGESFAHILAQFVFIVSPECFFKYLLLNTNELLDKSELQKSFEALNVHYSRNGKGLWHYHKYDTPDKSGRYTKMSGYMLSADIIYRKGTCPPDSVWLVRRN</sequence>
<dbReference type="InterPro" id="IPR022391">
    <property type="entry name" value="ICE_relaxase_PFGI-1"/>
</dbReference>
<dbReference type="Gene3D" id="1.10.10.10">
    <property type="entry name" value="Winged helix-like DNA-binding domain superfamily/Winged helix DNA-binding domain"/>
    <property type="match status" value="1"/>
</dbReference>
<dbReference type="SUPFAM" id="SSF46785">
    <property type="entry name" value="Winged helix' DNA-binding domain"/>
    <property type="match status" value="1"/>
</dbReference>
<evidence type="ECO:0000313" key="5">
    <source>
        <dbReference type="Proteomes" id="UP000028630"/>
    </source>
</evidence>
<dbReference type="OrthoDB" id="6190309at2"/>
<dbReference type="Gene3D" id="1.10.3210.40">
    <property type="match status" value="1"/>
</dbReference>
<feature type="region of interest" description="Disordered" evidence="1">
    <location>
        <begin position="252"/>
        <end position="272"/>
    </location>
</feature>
<comment type="caution">
    <text evidence="4">The sequence shown here is derived from an EMBL/GenBank/DDBJ whole genome shotgun (WGS) entry which is preliminary data.</text>
</comment>
<name>A0A085AA38_9ENTR</name>
<dbReference type="AlphaFoldDB" id="A0A085AA38"/>
<dbReference type="InterPro" id="IPR011119">
    <property type="entry name" value="Unchr_helicase_relaxase_TraI"/>
</dbReference>
<dbReference type="eggNOG" id="COG3481">
    <property type="taxonomic scope" value="Bacteria"/>
</dbReference>
<dbReference type="Pfam" id="PF07514">
    <property type="entry name" value="TraI_2"/>
    <property type="match status" value="1"/>
</dbReference>
<reference evidence="5" key="1">
    <citation type="submission" date="2014-05" db="EMBL/GenBank/DDBJ databases">
        <title>ATOL: Assembling a taxonomically balanced genome-scale reconstruction of the evolutionary history of the Enterobacteriaceae.</title>
        <authorList>
            <person name="Plunkett G. III"/>
            <person name="Neeno-Eckwall E.C."/>
            <person name="Glasner J.D."/>
            <person name="Perna N.T."/>
        </authorList>
    </citation>
    <scope>NUCLEOTIDE SEQUENCE [LARGE SCALE GENOMIC DNA]</scope>
    <source>
        <strain evidence="5">ATCC 49490</strain>
    </source>
</reference>
<dbReference type="Pfam" id="PF07515">
    <property type="entry name" value="TraI_2_C"/>
    <property type="match status" value="1"/>
</dbReference>
<feature type="domain" description="Uncharacterised" evidence="2">
    <location>
        <begin position="32"/>
        <end position="239"/>
    </location>
</feature>
<dbReference type="RefSeq" id="WP_038156456.1">
    <property type="nucleotide sequence ID" value="NZ_JMTB01000070.1"/>
</dbReference>
<dbReference type="NCBIfam" id="TIGR03760">
    <property type="entry name" value="ICE_TraI_Pfluor"/>
    <property type="match status" value="1"/>
</dbReference>
<evidence type="ECO:0000259" key="3">
    <source>
        <dbReference type="Pfam" id="PF07515"/>
    </source>
</evidence>
<dbReference type="InterPro" id="IPR036390">
    <property type="entry name" value="WH_DNA-bd_sf"/>
</dbReference>
<gene>
    <name evidence="4" type="ORF">GTGU_02122</name>
</gene>
<dbReference type="InterPro" id="IPR036388">
    <property type="entry name" value="WH-like_DNA-bd_sf"/>
</dbReference>
<dbReference type="EMBL" id="JMTB01000070">
    <property type="protein sequence ID" value="KFC07083.1"/>
    <property type="molecule type" value="Genomic_DNA"/>
</dbReference>
<evidence type="ECO:0000259" key="2">
    <source>
        <dbReference type="Pfam" id="PF07514"/>
    </source>
</evidence>
<evidence type="ECO:0000313" key="4">
    <source>
        <dbReference type="EMBL" id="KFC07083.1"/>
    </source>
</evidence>
<accession>A0A085AA38</accession>
<proteinExistence type="predicted"/>
<organism evidence="4 5">
    <name type="scientific">Trabulsiella guamensis ATCC 49490</name>
    <dbReference type="NCBI Taxonomy" id="1005994"/>
    <lineage>
        <taxon>Bacteria</taxon>
        <taxon>Pseudomonadati</taxon>
        <taxon>Pseudomonadota</taxon>
        <taxon>Gammaproteobacteria</taxon>
        <taxon>Enterobacterales</taxon>
        <taxon>Enterobacteriaceae</taxon>
        <taxon>Trabulsiella</taxon>
    </lineage>
</organism>
<dbReference type="InterPro" id="IPR011093">
    <property type="entry name" value="TraI_2_C"/>
</dbReference>
<evidence type="ECO:0000256" key="1">
    <source>
        <dbReference type="SAM" id="MobiDB-lite"/>
    </source>
</evidence>
<dbReference type="Proteomes" id="UP000028630">
    <property type="component" value="Unassembled WGS sequence"/>
</dbReference>
<dbReference type="Gene3D" id="2.40.10.200">
    <property type="entry name" value="STY4665 C-terminal domain-like"/>
    <property type="match status" value="1"/>
</dbReference>
<keyword evidence="5" id="KW-1185">Reference proteome</keyword>
<protein>
    <submittedName>
        <fullName evidence="4">Uncharacterized protein</fullName>
    </submittedName>
</protein>